<protein>
    <submittedName>
        <fullName evidence="1">Uncharacterized protein</fullName>
    </submittedName>
</protein>
<comment type="caution">
    <text evidence="1">The sequence shown here is derived from an EMBL/GenBank/DDBJ whole genome shotgun (WGS) entry which is preliminary data.</text>
</comment>
<evidence type="ECO:0000313" key="2">
    <source>
        <dbReference type="Proteomes" id="UP000480854"/>
    </source>
</evidence>
<name>A0A9W7NLN1_9PROT</name>
<dbReference type="AlphaFoldDB" id="A0A9W7NLN1"/>
<keyword evidence="2" id="KW-1185">Reference proteome</keyword>
<reference evidence="1 2" key="1">
    <citation type="submission" date="2018-07" db="EMBL/GenBank/DDBJ databases">
        <title>Genome sequence of Azospirillum sp. ATCC 49961.</title>
        <authorList>
            <person name="Sant'Anna F.H."/>
            <person name="Baldani J.I."/>
            <person name="Zilli J.E."/>
            <person name="Reis V.M."/>
            <person name="Hartmann A."/>
            <person name="Cruz L."/>
            <person name="de Souza E.M."/>
            <person name="de Oliveira Pedrosa F."/>
            <person name="Passaglia L.M.P."/>
        </authorList>
    </citation>
    <scope>NUCLEOTIDE SEQUENCE [LARGE SCALE GENOMIC DNA]</scope>
    <source>
        <strain evidence="1 2">ATCC 49961</strain>
    </source>
</reference>
<dbReference type="EMBL" id="QOKW01000004">
    <property type="protein sequence ID" value="KAA0682380.1"/>
    <property type="molecule type" value="Genomic_DNA"/>
</dbReference>
<proteinExistence type="predicted"/>
<sequence length="228" mass="26037">MAFLAFTTIHTARADSIASQLPIGSSYEGTIQVSRTKVPLPPGKWTVTALNETRNNQNNVIAFLTMANIINGKFLGHISIGTNVDLGAGGWEFSRFCSRKDVYFIQTDAHYQREQACWGINHIIMEATSNYQPTHGKNIRQTLSELGTIIPKVMINTTFRFANDHSFITYEILLNPEYFGFSLEGESTWANSPWHKDLIMRNPERQKFLEQVKEQHAAFYPMLKNQFR</sequence>
<accession>A0A9W7NLN1</accession>
<organism evidence="1 2">
    <name type="scientific">Roseomonas genomospecies 6</name>
    <dbReference type="NCBI Taxonomy" id="214106"/>
    <lineage>
        <taxon>Bacteria</taxon>
        <taxon>Pseudomonadati</taxon>
        <taxon>Pseudomonadota</taxon>
        <taxon>Alphaproteobacteria</taxon>
        <taxon>Acetobacterales</taxon>
        <taxon>Roseomonadaceae</taxon>
        <taxon>Roseomonas</taxon>
    </lineage>
</organism>
<evidence type="ECO:0000313" key="1">
    <source>
        <dbReference type="EMBL" id="KAA0682380.1"/>
    </source>
</evidence>
<gene>
    <name evidence="1" type="ORF">DS843_07545</name>
</gene>
<dbReference type="Proteomes" id="UP000480854">
    <property type="component" value="Unassembled WGS sequence"/>
</dbReference>